<evidence type="ECO:0000313" key="2">
    <source>
        <dbReference type="Proteomes" id="UP000002663"/>
    </source>
</evidence>
<dbReference type="Proteomes" id="UP000002663">
    <property type="component" value="Chromosome"/>
</dbReference>
<accession>A0AAN1SH19</accession>
<dbReference type="AlphaFoldDB" id="A0AAN1SH19"/>
<dbReference type="KEGG" id="thl:TEH_14200"/>
<proteinExistence type="predicted"/>
<protein>
    <submittedName>
        <fullName evidence="1">Uncharacterized protein</fullName>
    </submittedName>
</protein>
<evidence type="ECO:0000313" key="1">
    <source>
        <dbReference type="EMBL" id="BAK94747.1"/>
    </source>
</evidence>
<organism evidence="1 2">
    <name type="scientific">Tetragenococcus halophilus (strain DSM 20338 / JCM 20259 / NCIMB 9735 / NBRC 12172)</name>
    <name type="common">Pediococcus halophilus</name>
    <dbReference type="NCBI Taxonomy" id="945021"/>
    <lineage>
        <taxon>Bacteria</taxon>
        <taxon>Bacillati</taxon>
        <taxon>Bacillota</taxon>
        <taxon>Bacilli</taxon>
        <taxon>Lactobacillales</taxon>
        <taxon>Enterococcaceae</taxon>
        <taxon>Tetragenococcus</taxon>
    </lineage>
</organism>
<name>A0AAN1SH19_TETHN</name>
<dbReference type="Gene3D" id="3.50.50.60">
    <property type="entry name" value="FAD/NAD(P)-binding domain"/>
    <property type="match status" value="1"/>
</dbReference>
<dbReference type="InterPro" id="IPR036188">
    <property type="entry name" value="FAD/NAD-bd_sf"/>
</dbReference>
<reference evidence="1 2" key="1">
    <citation type="submission" date="2011-01" db="EMBL/GenBank/DDBJ databases">
        <title>Whole genome sequence of Tetragenococcus halophilus NBRC 12172.</title>
        <authorList>
            <person name="Nakazawa H."/>
            <person name="Omata S."/>
            <person name="Koga C."/>
            <person name="Watanabe Y."/>
            <person name="Katano Y."/>
            <person name="Ito N."/>
            <person name="Tsukatani N."/>
            <person name="Ankai A."/>
            <person name="Oguchi A."/>
            <person name="Fukui S."/>
            <person name="Yashiro I."/>
            <person name="Kamata S."/>
            <person name="Hashimoto Y."/>
            <person name="Yamazaki J."/>
            <person name="Taguchi H."/>
            <person name="Tanaka A."/>
            <person name="Koyama T."/>
            <person name="Ichige A."/>
            <person name="Hanya Y."/>
            <person name="Tanikawa S."/>
            <person name="Yamazaki S."/>
            <person name="Fujita N."/>
        </authorList>
    </citation>
    <scope>NUCLEOTIDE SEQUENCE [LARGE SCALE GENOMIC DNA]</scope>
    <source>
        <strain evidence="2">DSM 20338 / JCM 20259 / NCIMB 9735 / NBRC 12172</strain>
    </source>
</reference>
<dbReference type="EMBL" id="AP012046">
    <property type="protein sequence ID" value="BAK94747.1"/>
    <property type="molecule type" value="Genomic_DNA"/>
</dbReference>
<sequence length="37" mass="4062">MTANKIDCDNKEIQLGNDVVVHYDQLLLATGGETNDN</sequence>
<gene>
    <name evidence="1" type="ordered locus">TEH_14200</name>
</gene>